<evidence type="ECO:0000256" key="1">
    <source>
        <dbReference type="SAM" id="Phobius"/>
    </source>
</evidence>
<protein>
    <submittedName>
        <fullName evidence="2">Uncharacterized protein</fullName>
    </submittedName>
</protein>
<dbReference type="EMBL" id="KN839887">
    <property type="protein sequence ID" value="KIJ59465.1"/>
    <property type="molecule type" value="Genomic_DNA"/>
</dbReference>
<keyword evidence="1" id="KW-0472">Membrane</keyword>
<keyword evidence="1" id="KW-0812">Transmembrane</keyword>
<evidence type="ECO:0000313" key="2">
    <source>
        <dbReference type="EMBL" id="KIJ59465.1"/>
    </source>
</evidence>
<evidence type="ECO:0000313" key="3">
    <source>
        <dbReference type="Proteomes" id="UP000053820"/>
    </source>
</evidence>
<name>A0A0C9VP51_9AGAM</name>
<keyword evidence="1" id="KW-1133">Transmembrane helix</keyword>
<keyword evidence="3" id="KW-1185">Reference proteome</keyword>
<reference evidence="2 3" key="1">
    <citation type="submission" date="2014-04" db="EMBL/GenBank/DDBJ databases">
        <title>Evolutionary Origins and Diversification of the Mycorrhizal Mutualists.</title>
        <authorList>
            <consortium name="DOE Joint Genome Institute"/>
            <consortium name="Mycorrhizal Genomics Consortium"/>
            <person name="Kohler A."/>
            <person name="Kuo A."/>
            <person name="Nagy L.G."/>
            <person name="Floudas D."/>
            <person name="Copeland A."/>
            <person name="Barry K.W."/>
            <person name="Cichocki N."/>
            <person name="Veneault-Fourrey C."/>
            <person name="LaButti K."/>
            <person name="Lindquist E.A."/>
            <person name="Lipzen A."/>
            <person name="Lundell T."/>
            <person name="Morin E."/>
            <person name="Murat C."/>
            <person name="Riley R."/>
            <person name="Ohm R."/>
            <person name="Sun H."/>
            <person name="Tunlid A."/>
            <person name="Henrissat B."/>
            <person name="Grigoriev I.V."/>
            <person name="Hibbett D.S."/>
            <person name="Martin F."/>
        </authorList>
    </citation>
    <scope>NUCLEOTIDE SEQUENCE [LARGE SCALE GENOMIC DNA]</scope>
    <source>
        <strain evidence="2 3">MD-312</strain>
    </source>
</reference>
<feature type="transmembrane region" description="Helical" evidence="1">
    <location>
        <begin position="41"/>
        <end position="62"/>
    </location>
</feature>
<accession>A0A0C9VP51</accession>
<dbReference type="HOGENOM" id="CLU_2867939_0_0_1"/>
<dbReference type="Proteomes" id="UP000053820">
    <property type="component" value="Unassembled WGS sequence"/>
</dbReference>
<dbReference type="AlphaFoldDB" id="A0A0C9VP51"/>
<organism evidence="2 3">
    <name type="scientific">Hydnomerulius pinastri MD-312</name>
    <dbReference type="NCBI Taxonomy" id="994086"/>
    <lineage>
        <taxon>Eukaryota</taxon>
        <taxon>Fungi</taxon>
        <taxon>Dikarya</taxon>
        <taxon>Basidiomycota</taxon>
        <taxon>Agaricomycotina</taxon>
        <taxon>Agaricomycetes</taxon>
        <taxon>Agaricomycetidae</taxon>
        <taxon>Boletales</taxon>
        <taxon>Boletales incertae sedis</taxon>
        <taxon>Leucogyrophana</taxon>
    </lineage>
</organism>
<gene>
    <name evidence="2" type="ORF">HYDPIDRAFT_118443</name>
</gene>
<sequence length="64" mass="6737">MVVEEELPQETPTTSMPPSVPWSAQEYFSHLLFGAIGARELVLVAGSAVAGGAMTLLTRSLFGS</sequence>
<proteinExistence type="predicted"/>